<sequence>MTRCNRGTWRPATSPGTATRLPQAWRERYGPEPTLEALLAWGKGRGEWSALEEPLVSRLLREVLEGR</sequence>
<evidence type="ECO:0000256" key="1">
    <source>
        <dbReference type="SAM" id="MobiDB-lite"/>
    </source>
</evidence>
<reference evidence="3" key="1">
    <citation type="journal article" date="2015" name="PLoS ONE">
        <title>Complete Genome Sequence of Thermus aquaticus Y51MC23.</title>
        <authorList>
            <person name="Brumm P.J."/>
            <person name="Monsma S."/>
            <person name="Keough B."/>
            <person name="Jasinovica S."/>
            <person name="Ferguson E."/>
            <person name="Schoenfeld T."/>
            <person name="Lodes M."/>
            <person name="Mead D.A."/>
        </authorList>
    </citation>
    <scope>NUCLEOTIDE SEQUENCE [LARGE SCALE GENOMIC DNA]</scope>
    <source>
        <strain evidence="3">BAA-2747 / Y51MC23</strain>
    </source>
</reference>
<gene>
    <name evidence="2" type="ORF">TO73_2780</name>
</gene>
<feature type="region of interest" description="Disordered" evidence="1">
    <location>
        <begin position="1"/>
        <end position="23"/>
    </location>
</feature>
<dbReference type="EMBL" id="CP010825">
    <property type="protein sequence ID" value="ALJ92309.1"/>
    <property type="molecule type" value="Genomic_DNA"/>
</dbReference>
<geneLocation type="plasmid" evidence="2 3">
    <name>pTA69</name>
</geneLocation>
<evidence type="ECO:0000313" key="3">
    <source>
        <dbReference type="Proteomes" id="UP000058660"/>
    </source>
</evidence>
<organism evidence="2 3">
    <name type="scientific">Thermus aquaticus (strain ATCC BAA-2747 / Y51MC23)</name>
    <dbReference type="NCBI Taxonomy" id="498848"/>
    <lineage>
        <taxon>Bacteria</taxon>
        <taxon>Thermotogati</taxon>
        <taxon>Deinococcota</taxon>
        <taxon>Deinococci</taxon>
        <taxon>Thermales</taxon>
        <taxon>Thermaceae</taxon>
        <taxon>Thermus</taxon>
    </lineage>
</organism>
<proteinExistence type="predicted"/>
<name>A0ABM5VRH2_THEA5</name>
<dbReference type="RefSeq" id="WP_003049753.1">
    <property type="nucleotide sequence ID" value="NZ_CP010825.1"/>
</dbReference>
<accession>A0ABM5VRH2</accession>
<evidence type="ECO:0000313" key="2">
    <source>
        <dbReference type="EMBL" id="ALJ92309.1"/>
    </source>
</evidence>
<keyword evidence="3" id="KW-1185">Reference proteome</keyword>
<protein>
    <submittedName>
        <fullName evidence="2">Uncharacterized protein</fullName>
    </submittedName>
</protein>
<dbReference type="Proteomes" id="UP000058660">
    <property type="component" value="Plasmid pTA69"/>
</dbReference>
<keyword evidence="2" id="KW-0614">Plasmid</keyword>